<comment type="caution">
    <text evidence="1">The sequence shown here is derived from an EMBL/GenBank/DDBJ whole genome shotgun (WGS) entry which is preliminary data.</text>
</comment>
<reference evidence="1" key="1">
    <citation type="submission" date="2022-07" db="EMBL/GenBank/DDBJ databases">
        <title>Phylogenomic reconstructions and comparative analyses of Kickxellomycotina fungi.</title>
        <authorList>
            <person name="Reynolds N.K."/>
            <person name="Stajich J.E."/>
            <person name="Barry K."/>
            <person name="Grigoriev I.V."/>
            <person name="Crous P."/>
            <person name="Smith M.E."/>
        </authorList>
    </citation>
    <scope>NUCLEOTIDE SEQUENCE</scope>
    <source>
        <strain evidence="1">CBS 190363</strain>
    </source>
</reference>
<feature type="non-terminal residue" evidence="1">
    <location>
        <position position="1"/>
    </location>
</feature>
<evidence type="ECO:0000313" key="1">
    <source>
        <dbReference type="EMBL" id="KAJ2881476.1"/>
    </source>
</evidence>
<keyword evidence="2" id="KW-1185">Reference proteome</keyword>
<accession>A0ACC1LU30</accession>
<sequence>DPKAMTAAQLSSRHHRMLIHVGLQTAVAIALHKVPEGLIIYLSRQASPRLGLSVAASLFAHNLPEGLMLALPLFLATRRRHTAFVVSSLMGAVPPAIGAALGMLAVGDSSNTGHNRSGRLSGIFGIAFGVTAGMMCMVSLNGMLPTARIYDKSGNIVSWCFALGVAAMLLANTTLQ</sequence>
<organism evidence="1 2">
    <name type="scientific">Coemansia aciculifera</name>
    <dbReference type="NCBI Taxonomy" id="417176"/>
    <lineage>
        <taxon>Eukaryota</taxon>
        <taxon>Fungi</taxon>
        <taxon>Fungi incertae sedis</taxon>
        <taxon>Zoopagomycota</taxon>
        <taxon>Kickxellomycotina</taxon>
        <taxon>Kickxellomycetes</taxon>
        <taxon>Kickxellales</taxon>
        <taxon>Kickxellaceae</taxon>
        <taxon>Coemansia</taxon>
    </lineage>
</organism>
<dbReference type="Proteomes" id="UP001139981">
    <property type="component" value="Unassembled WGS sequence"/>
</dbReference>
<dbReference type="EMBL" id="JANBVB010002932">
    <property type="protein sequence ID" value="KAJ2881476.1"/>
    <property type="molecule type" value="Genomic_DNA"/>
</dbReference>
<name>A0ACC1LU30_9FUNG</name>
<protein>
    <submittedName>
        <fullName evidence="1">Zinc transporter</fullName>
    </submittedName>
</protein>
<gene>
    <name evidence="1" type="primary">ZRT3</name>
    <name evidence="1" type="ORF">IWW38_005792</name>
</gene>
<evidence type="ECO:0000313" key="2">
    <source>
        <dbReference type="Proteomes" id="UP001139981"/>
    </source>
</evidence>
<proteinExistence type="predicted"/>